<name>A0A1I7SHF1_BURXY</name>
<dbReference type="PROSITE" id="PS00027">
    <property type="entry name" value="HOMEOBOX_1"/>
    <property type="match status" value="1"/>
</dbReference>
<evidence type="ECO:0000256" key="4">
    <source>
        <dbReference type="ARBA" id="ARBA00023242"/>
    </source>
</evidence>
<dbReference type="CDD" id="cd00086">
    <property type="entry name" value="homeodomain"/>
    <property type="match status" value="1"/>
</dbReference>
<dbReference type="AlphaFoldDB" id="A0A1I7SHF1"/>
<feature type="region of interest" description="Disordered" evidence="7">
    <location>
        <begin position="13"/>
        <end position="47"/>
    </location>
</feature>
<feature type="domain" description="Homeobox" evidence="8">
    <location>
        <begin position="43"/>
        <end position="103"/>
    </location>
</feature>
<proteinExistence type="predicted"/>
<dbReference type="PANTHER" id="PTHR24340">
    <property type="entry name" value="HOMEOBOX PROTEIN NKX"/>
    <property type="match status" value="1"/>
</dbReference>
<dbReference type="GO" id="GO:0005634">
    <property type="term" value="C:nucleus"/>
    <property type="evidence" value="ECO:0007669"/>
    <property type="project" value="UniProtKB-SubCell"/>
</dbReference>
<protein>
    <submittedName>
        <fullName evidence="10">Homeobox domain-containing protein</fullName>
    </submittedName>
</protein>
<dbReference type="InterPro" id="IPR001356">
    <property type="entry name" value="HD"/>
</dbReference>
<dbReference type="InterPro" id="IPR017970">
    <property type="entry name" value="Homeobox_CS"/>
</dbReference>
<dbReference type="SMART" id="SM00389">
    <property type="entry name" value="HOX"/>
    <property type="match status" value="1"/>
</dbReference>
<evidence type="ECO:0000256" key="2">
    <source>
        <dbReference type="ARBA" id="ARBA00023125"/>
    </source>
</evidence>
<keyword evidence="3 5" id="KW-0371">Homeobox</keyword>
<dbReference type="PRINTS" id="PR00024">
    <property type="entry name" value="HOMEOBOX"/>
</dbReference>
<reference evidence="10" key="1">
    <citation type="submission" date="2016-11" db="UniProtKB">
        <authorList>
            <consortium name="WormBaseParasite"/>
        </authorList>
    </citation>
    <scope>IDENTIFICATION</scope>
</reference>
<evidence type="ECO:0000256" key="6">
    <source>
        <dbReference type="RuleBase" id="RU000682"/>
    </source>
</evidence>
<evidence type="ECO:0000313" key="9">
    <source>
        <dbReference type="Proteomes" id="UP000095284"/>
    </source>
</evidence>
<comment type="subcellular location">
    <subcellularLocation>
        <location evidence="1 5 6">Nucleus</location>
    </subcellularLocation>
</comment>
<keyword evidence="4 5" id="KW-0539">Nucleus</keyword>
<organism evidence="9 10">
    <name type="scientific">Bursaphelenchus xylophilus</name>
    <name type="common">Pinewood nematode worm</name>
    <name type="synonym">Aphelenchoides xylophilus</name>
    <dbReference type="NCBI Taxonomy" id="6326"/>
    <lineage>
        <taxon>Eukaryota</taxon>
        <taxon>Metazoa</taxon>
        <taxon>Ecdysozoa</taxon>
        <taxon>Nematoda</taxon>
        <taxon>Chromadorea</taxon>
        <taxon>Rhabditida</taxon>
        <taxon>Tylenchina</taxon>
        <taxon>Tylenchomorpha</taxon>
        <taxon>Aphelenchoidea</taxon>
        <taxon>Aphelenchoididae</taxon>
        <taxon>Bursaphelenchus</taxon>
    </lineage>
</organism>
<evidence type="ECO:0000256" key="7">
    <source>
        <dbReference type="SAM" id="MobiDB-lite"/>
    </source>
</evidence>
<dbReference type="Pfam" id="PF00046">
    <property type="entry name" value="Homeodomain"/>
    <property type="match status" value="1"/>
</dbReference>
<keyword evidence="2 5" id="KW-0238">DNA-binding</keyword>
<accession>A0A1I7SHF1</accession>
<dbReference type="InterPro" id="IPR020479">
    <property type="entry name" value="HD_metazoa"/>
</dbReference>
<dbReference type="Proteomes" id="UP000095284">
    <property type="component" value="Unplaced"/>
</dbReference>
<evidence type="ECO:0000256" key="3">
    <source>
        <dbReference type="ARBA" id="ARBA00023155"/>
    </source>
</evidence>
<dbReference type="WBParaSite" id="BXY_1246700.1">
    <property type="protein sequence ID" value="BXY_1246700.1"/>
    <property type="gene ID" value="BXY_1246700"/>
</dbReference>
<evidence type="ECO:0000313" key="10">
    <source>
        <dbReference type="WBParaSite" id="BXY_1246700.1"/>
    </source>
</evidence>
<evidence type="ECO:0000259" key="8">
    <source>
        <dbReference type="PROSITE" id="PS50071"/>
    </source>
</evidence>
<evidence type="ECO:0000256" key="5">
    <source>
        <dbReference type="PROSITE-ProRule" id="PRU00108"/>
    </source>
</evidence>
<sequence>MKAFTVTSLLQSASAPNPFENGEKSEQDECSPDSAAAHKSSAKKRRRNRTAFTYEQLAALEHKFKTNRYLSLCERMKLAVSLNLSENQVKIWFQNRRTKWKKLNPGQSPLNSAAIAADTESQEPSTPSNSPEAMESMPYESIFGKPYTYPYYLAAMNLWSDPNIFAKNFGLKSMKNPKLHYAIGSQGNGPNDPWDPQMKPRYSERA</sequence>
<dbReference type="PROSITE" id="PS50071">
    <property type="entry name" value="HOMEOBOX_2"/>
    <property type="match status" value="1"/>
</dbReference>
<dbReference type="SUPFAM" id="SSF46689">
    <property type="entry name" value="Homeodomain-like"/>
    <property type="match status" value="1"/>
</dbReference>
<dbReference type="Gene3D" id="1.10.10.60">
    <property type="entry name" value="Homeodomain-like"/>
    <property type="match status" value="1"/>
</dbReference>
<feature type="DNA-binding region" description="Homeobox" evidence="5">
    <location>
        <begin position="45"/>
        <end position="104"/>
    </location>
</feature>
<feature type="region of interest" description="Disordered" evidence="7">
    <location>
        <begin position="115"/>
        <end position="134"/>
    </location>
</feature>
<feature type="region of interest" description="Disordered" evidence="7">
    <location>
        <begin position="182"/>
        <end position="206"/>
    </location>
</feature>
<dbReference type="GO" id="GO:0000978">
    <property type="term" value="F:RNA polymerase II cis-regulatory region sequence-specific DNA binding"/>
    <property type="evidence" value="ECO:0007669"/>
    <property type="project" value="TreeGrafter"/>
</dbReference>
<evidence type="ECO:0000256" key="1">
    <source>
        <dbReference type="ARBA" id="ARBA00004123"/>
    </source>
</evidence>
<dbReference type="InterPro" id="IPR050394">
    <property type="entry name" value="Homeobox_NK-like"/>
</dbReference>
<dbReference type="GO" id="GO:0030154">
    <property type="term" value="P:cell differentiation"/>
    <property type="evidence" value="ECO:0007669"/>
    <property type="project" value="TreeGrafter"/>
</dbReference>
<dbReference type="GO" id="GO:0000981">
    <property type="term" value="F:DNA-binding transcription factor activity, RNA polymerase II-specific"/>
    <property type="evidence" value="ECO:0007669"/>
    <property type="project" value="InterPro"/>
</dbReference>
<dbReference type="InterPro" id="IPR009057">
    <property type="entry name" value="Homeodomain-like_sf"/>
</dbReference>
<dbReference type="PANTHER" id="PTHR24340:SF37">
    <property type="entry name" value="HOMEOBOX PROTEIN SLOU"/>
    <property type="match status" value="1"/>
</dbReference>
<feature type="compositionally biased region" description="Polar residues" evidence="7">
    <location>
        <begin position="122"/>
        <end position="131"/>
    </location>
</feature>